<evidence type="ECO:0000256" key="1">
    <source>
        <dbReference type="SAM" id="Phobius"/>
    </source>
</evidence>
<evidence type="ECO:0000313" key="3">
    <source>
        <dbReference type="Proteomes" id="UP000523161"/>
    </source>
</evidence>
<name>A0A7Y5ANH7_9GAMM</name>
<keyword evidence="3" id="KW-1185">Reference proteome</keyword>
<reference evidence="2 3" key="1">
    <citation type="submission" date="2020-06" db="EMBL/GenBank/DDBJ databases">
        <title>Rheinheimera sp. nov., a marine bacterium isolated from coastal.</title>
        <authorList>
            <person name="Yu Q."/>
            <person name="Qi Y."/>
            <person name="Pu J."/>
        </authorList>
    </citation>
    <scope>NUCLEOTIDE SEQUENCE [LARGE SCALE GENOMIC DNA]</scope>
    <source>
        <strain evidence="2 3">YQF-2</strain>
    </source>
</reference>
<evidence type="ECO:0000313" key="2">
    <source>
        <dbReference type="EMBL" id="NRQ41606.1"/>
    </source>
</evidence>
<organism evidence="2 3">
    <name type="scientific">Rheinheimera lutimaris</name>
    <dbReference type="NCBI Taxonomy" id="2740584"/>
    <lineage>
        <taxon>Bacteria</taxon>
        <taxon>Pseudomonadati</taxon>
        <taxon>Pseudomonadota</taxon>
        <taxon>Gammaproteobacteria</taxon>
        <taxon>Chromatiales</taxon>
        <taxon>Chromatiaceae</taxon>
        <taxon>Rheinheimera</taxon>
    </lineage>
</organism>
<feature type="transmembrane region" description="Helical" evidence="1">
    <location>
        <begin position="123"/>
        <end position="140"/>
    </location>
</feature>
<dbReference type="RefSeq" id="WP_173499859.1">
    <property type="nucleotide sequence ID" value="NZ_JABSOD010000003.1"/>
</dbReference>
<comment type="caution">
    <text evidence="2">The sequence shown here is derived from an EMBL/GenBank/DDBJ whole genome shotgun (WGS) entry which is preliminary data.</text>
</comment>
<dbReference type="AlphaFoldDB" id="A0A7Y5ANH7"/>
<keyword evidence="1" id="KW-0472">Membrane</keyword>
<keyword evidence="1" id="KW-0812">Transmembrane</keyword>
<accession>A0A7Y5ANH7</accession>
<dbReference type="EMBL" id="JABSOD010000003">
    <property type="protein sequence ID" value="NRQ41606.1"/>
    <property type="molecule type" value="Genomic_DNA"/>
</dbReference>
<protein>
    <submittedName>
        <fullName evidence="2">Uncharacterized protein</fullName>
    </submittedName>
</protein>
<gene>
    <name evidence="2" type="ORF">HRH59_03360</name>
</gene>
<dbReference type="Proteomes" id="UP000523161">
    <property type="component" value="Unassembled WGS sequence"/>
</dbReference>
<keyword evidence="1" id="KW-1133">Transmembrane helix</keyword>
<sequence length="141" mass="15453">MIEGRITAVKAGILPSNNIVRPLMADSQQLQDIAKQLRELQRTSPVDVADLADWDASARKFSSALGVPLPPQVMHYLHDADIRIKDPEYRASQDEMIAGIISDLESGIVPASTGTTLSLHPRWLGAIALVVLVIIYLVVFR</sequence>
<proteinExistence type="predicted"/>